<dbReference type="EMBL" id="RZNH01000049">
    <property type="protein sequence ID" value="NOU62025.1"/>
    <property type="molecule type" value="Genomic_DNA"/>
</dbReference>
<evidence type="ECO:0000313" key="1">
    <source>
        <dbReference type="EMBL" id="NOU62025.1"/>
    </source>
</evidence>
<organism evidence="1 2">
    <name type="scientific">Marinifilum caeruleilacunae</name>
    <dbReference type="NCBI Taxonomy" id="2499076"/>
    <lineage>
        <taxon>Bacteria</taxon>
        <taxon>Pseudomonadati</taxon>
        <taxon>Bacteroidota</taxon>
        <taxon>Bacteroidia</taxon>
        <taxon>Marinilabiliales</taxon>
        <taxon>Marinifilaceae</taxon>
    </lineage>
</organism>
<accession>A0ABX1X0T3</accession>
<dbReference type="PROSITE" id="PS51257">
    <property type="entry name" value="PROKAR_LIPOPROTEIN"/>
    <property type="match status" value="1"/>
</dbReference>
<dbReference type="Pfam" id="PF15869">
    <property type="entry name" value="TolB_like"/>
    <property type="match status" value="1"/>
</dbReference>
<keyword evidence="2" id="KW-1185">Reference proteome</keyword>
<evidence type="ECO:0000313" key="2">
    <source>
        <dbReference type="Proteomes" id="UP000732105"/>
    </source>
</evidence>
<dbReference type="Proteomes" id="UP000732105">
    <property type="component" value="Unassembled WGS sequence"/>
</dbReference>
<reference evidence="1 2" key="1">
    <citation type="submission" date="2018-12" db="EMBL/GenBank/DDBJ databases">
        <title>Marinifilum JC070 sp. nov., a marine bacterium isolated from Yongle Blue Hole in the South China Sea.</title>
        <authorList>
            <person name="Fu T."/>
        </authorList>
    </citation>
    <scope>NUCLEOTIDE SEQUENCE [LARGE SCALE GENOMIC DNA]</scope>
    <source>
        <strain evidence="1 2">JC070</strain>
    </source>
</reference>
<evidence type="ECO:0008006" key="3">
    <source>
        <dbReference type="Google" id="ProtNLM"/>
    </source>
</evidence>
<proteinExistence type="predicted"/>
<protein>
    <recommendedName>
        <fullName evidence="3">TolB-like 6-blade propeller-like</fullName>
    </recommendedName>
</protein>
<sequence>MRICLIVLGVIAILTGCKEKKVTNPLELFHKADIINGNILPIEGKVIGNPISIQIIDSLILIMNKNSEYYLDVFSKKNGNYLGASIKKGRGPKELSRAISIDRSEHNKSIDIFTRVPKKVNTITVKNLFQDTSFVPVKTREFKIDDGSCYHVKRTKNYFIGTGSFSHGMYAIFNSEGVLIGNHGAFPSLQKGQNLESRQKGRLFQGFLKVKEGSNRFVFATNCSEILEINEILHDSIQEIKKYHYRLPDFLMSKNRVVKRKESIMGYCCLEASDEYIFALYTEKTLKEYMSNPFVADNILVFDWNGKPIKRFKLDIGLNSIAYDKDSKSIIGIGLSDELFLIKYELDI</sequence>
<gene>
    <name evidence="1" type="ORF">ELS83_19680</name>
</gene>
<comment type="caution">
    <text evidence="1">The sequence shown here is derived from an EMBL/GenBank/DDBJ whole genome shotgun (WGS) entry which is preliminary data.</text>
</comment>
<dbReference type="RefSeq" id="WP_171597286.1">
    <property type="nucleotide sequence ID" value="NZ_RZNH01000049.1"/>
</dbReference>
<name>A0ABX1X0T3_9BACT</name>